<feature type="chain" id="PRO_5016124728" evidence="1">
    <location>
        <begin position="22"/>
        <end position="149"/>
    </location>
</feature>
<dbReference type="Proteomes" id="UP000249633">
    <property type="component" value="Unassembled WGS sequence"/>
</dbReference>
<evidence type="ECO:0000313" key="3">
    <source>
        <dbReference type="EMBL" id="PZP35804.1"/>
    </source>
</evidence>
<protein>
    <submittedName>
        <fullName evidence="3">DUF2147 domain-containing protein</fullName>
    </submittedName>
</protein>
<dbReference type="EMBL" id="QFOD01000002">
    <property type="protein sequence ID" value="PZP35804.1"/>
    <property type="molecule type" value="Genomic_DNA"/>
</dbReference>
<sequence>MKALITTSIAAALLAPLLALAQATPVGLWKTIDDDGKTAKSLVRITEQGGAVVGSIDKLLDPATPADAKCDKCADDRKGQPLVGLQIIRNVRQDADDKGLWDGGEILDPNNGKTYKTRLKPVDGGKRLEVRGYIGAPLFGRTQTWIRVE</sequence>
<dbReference type="PANTHER" id="PTHR36919">
    <property type="entry name" value="BLR1215 PROTEIN"/>
    <property type="match status" value="1"/>
</dbReference>
<reference evidence="3 4" key="1">
    <citation type="submission" date="2017-08" db="EMBL/GenBank/DDBJ databases">
        <title>Infants hospitalized years apart are colonized by the same room-sourced microbial strains.</title>
        <authorList>
            <person name="Brooks B."/>
            <person name="Olm M.R."/>
            <person name="Firek B.A."/>
            <person name="Baker R."/>
            <person name="Thomas B.C."/>
            <person name="Morowitz M.J."/>
            <person name="Banfield J.F."/>
        </authorList>
    </citation>
    <scope>NUCLEOTIDE SEQUENCE [LARGE SCALE GENOMIC DNA]</scope>
    <source>
        <strain evidence="3">S2_012_000_R2_81</strain>
    </source>
</reference>
<dbReference type="Pfam" id="PF09917">
    <property type="entry name" value="DUF2147"/>
    <property type="match status" value="1"/>
</dbReference>
<proteinExistence type="predicted"/>
<keyword evidence="1" id="KW-0732">Signal</keyword>
<organism evidence="3 4">
    <name type="scientific">Roseateles depolymerans</name>
    <dbReference type="NCBI Taxonomy" id="76731"/>
    <lineage>
        <taxon>Bacteria</taxon>
        <taxon>Pseudomonadati</taxon>
        <taxon>Pseudomonadota</taxon>
        <taxon>Betaproteobacteria</taxon>
        <taxon>Burkholderiales</taxon>
        <taxon>Sphaerotilaceae</taxon>
        <taxon>Roseateles</taxon>
    </lineage>
</organism>
<feature type="domain" description="DUF2147" evidence="2">
    <location>
        <begin position="27"/>
        <end position="147"/>
    </location>
</feature>
<evidence type="ECO:0000259" key="2">
    <source>
        <dbReference type="Pfam" id="PF09917"/>
    </source>
</evidence>
<gene>
    <name evidence="3" type="ORF">DI603_03295</name>
</gene>
<dbReference type="PANTHER" id="PTHR36919:SF3">
    <property type="entry name" value="BLL5882 PROTEIN"/>
    <property type="match status" value="1"/>
</dbReference>
<dbReference type="AlphaFoldDB" id="A0A2W5E148"/>
<evidence type="ECO:0000313" key="4">
    <source>
        <dbReference type="Proteomes" id="UP000249633"/>
    </source>
</evidence>
<comment type="caution">
    <text evidence="3">The sequence shown here is derived from an EMBL/GenBank/DDBJ whole genome shotgun (WGS) entry which is preliminary data.</text>
</comment>
<feature type="signal peptide" evidence="1">
    <location>
        <begin position="1"/>
        <end position="21"/>
    </location>
</feature>
<dbReference type="InterPro" id="IPR019223">
    <property type="entry name" value="DUF2147"/>
</dbReference>
<dbReference type="Gene3D" id="2.40.128.520">
    <property type="match status" value="1"/>
</dbReference>
<name>A0A2W5E148_9BURK</name>
<accession>A0A2W5E148</accession>
<evidence type="ECO:0000256" key="1">
    <source>
        <dbReference type="SAM" id="SignalP"/>
    </source>
</evidence>